<comment type="caution">
    <text evidence="5">The sequence shown here is derived from an EMBL/GenBank/DDBJ whole genome shotgun (WGS) entry which is preliminary data.</text>
</comment>
<feature type="domain" description="Type I restriction modification DNA specificity" evidence="4">
    <location>
        <begin position="3"/>
        <end position="172"/>
    </location>
</feature>
<dbReference type="PANTHER" id="PTHR30408">
    <property type="entry name" value="TYPE-1 RESTRICTION ENZYME ECOKI SPECIFICITY PROTEIN"/>
    <property type="match status" value="1"/>
</dbReference>
<evidence type="ECO:0000313" key="5">
    <source>
        <dbReference type="EMBL" id="OGF25048.1"/>
    </source>
</evidence>
<sequence>MTKIKIGNIAKIFNGYAFKSNEYSDDGFQVIRITNVQNGYISNDNRKYIKLNNKLLEKFILNDGDILISLTGNVGRVGRIKKENLPAVLNQRVGKVIIKSKDVFPDYLFHFLKSGIVESKLIRKAKGIAQKNIGSVDIEDIEIPLPPLEDQKRIVKILDKADALRQKRKQAIGLLDDYLKSVFLKMFGDPVKNEKGWGFQKLNDLCDVGSSKRVFVDELTENGIPFYRGTEIGMLSCGEVIKPKLFITNKHYQELKKHTGVPAVGDLLMPSICPDGRIWSVDTELPFYFKDGRVLWIHVKVKSLNNIYLKYTLKEKFKNNYKSIASGTTFAELKIFALKGLSIMLPPVELQNKFAEIVEKSEKIAQSMLAQSAELETQFQVLMQKTFNC</sequence>
<comment type="similarity">
    <text evidence="1">Belongs to the type-I restriction system S methylase family.</text>
</comment>
<dbReference type="AlphaFoldDB" id="A0A1F5SEC1"/>
<dbReference type="InterPro" id="IPR044946">
    <property type="entry name" value="Restrct_endonuc_typeI_TRD_sf"/>
</dbReference>
<dbReference type="GO" id="GO:0009307">
    <property type="term" value="P:DNA restriction-modification system"/>
    <property type="evidence" value="ECO:0007669"/>
    <property type="project" value="UniProtKB-KW"/>
</dbReference>
<dbReference type="InterPro" id="IPR052021">
    <property type="entry name" value="Type-I_RS_S_subunit"/>
</dbReference>
<dbReference type="CDD" id="cd17278">
    <property type="entry name" value="RMtype1_S_LdeBORF1052P-TRD2-CR2"/>
    <property type="match status" value="1"/>
</dbReference>
<gene>
    <name evidence="5" type="ORF">A2227_06900</name>
</gene>
<organism evidence="5 6">
    <name type="scientific">Candidatus Falkowbacteria bacterium RIFOXYA2_FULL_47_19</name>
    <dbReference type="NCBI Taxonomy" id="1797994"/>
    <lineage>
        <taxon>Bacteria</taxon>
        <taxon>Candidatus Falkowiibacteriota</taxon>
    </lineage>
</organism>
<dbReference type="PANTHER" id="PTHR30408:SF12">
    <property type="entry name" value="TYPE I RESTRICTION ENZYME MJAVIII SPECIFICITY SUBUNIT"/>
    <property type="match status" value="1"/>
</dbReference>
<evidence type="ECO:0000259" key="4">
    <source>
        <dbReference type="Pfam" id="PF01420"/>
    </source>
</evidence>
<dbReference type="Gene3D" id="3.90.220.20">
    <property type="entry name" value="DNA methylase specificity domains"/>
    <property type="match status" value="2"/>
</dbReference>
<keyword evidence="2" id="KW-0680">Restriction system</keyword>
<name>A0A1F5SEC1_9BACT</name>
<protein>
    <recommendedName>
        <fullName evidence="4">Type I restriction modification DNA specificity domain-containing protein</fullName>
    </recommendedName>
</protein>
<dbReference type="EMBL" id="MFGB01000023">
    <property type="protein sequence ID" value="OGF25048.1"/>
    <property type="molecule type" value="Genomic_DNA"/>
</dbReference>
<evidence type="ECO:0000313" key="6">
    <source>
        <dbReference type="Proteomes" id="UP000178367"/>
    </source>
</evidence>
<dbReference type="SUPFAM" id="SSF116734">
    <property type="entry name" value="DNA methylase specificity domain"/>
    <property type="match status" value="2"/>
</dbReference>
<dbReference type="STRING" id="1797994.A2227_06900"/>
<reference evidence="5 6" key="1">
    <citation type="journal article" date="2016" name="Nat. Commun.">
        <title>Thousands of microbial genomes shed light on interconnected biogeochemical processes in an aquifer system.</title>
        <authorList>
            <person name="Anantharaman K."/>
            <person name="Brown C.T."/>
            <person name="Hug L.A."/>
            <person name="Sharon I."/>
            <person name="Castelle C.J."/>
            <person name="Probst A.J."/>
            <person name="Thomas B.C."/>
            <person name="Singh A."/>
            <person name="Wilkins M.J."/>
            <person name="Karaoz U."/>
            <person name="Brodie E.L."/>
            <person name="Williams K.H."/>
            <person name="Hubbard S.S."/>
            <person name="Banfield J.F."/>
        </authorList>
    </citation>
    <scope>NUCLEOTIDE SEQUENCE [LARGE SCALE GENOMIC DNA]</scope>
</reference>
<evidence type="ECO:0000256" key="1">
    <source>
        <dbReference type="ARBA" id="ARBA00010923"/>
    </source>
</evidence>
<evidence type="ECO:0000256" key="3">
    <source>
        <dbReference type="ARBA" id="ARBA00023125"/>
    </source>
</evidence>
<evidence type="ECO:0000256" key="2">
    <source>
        <dbReference type="ARBA" id="ARBA00022747"/>
    </source>
</evidence>
<accession>A0A1F5SEC1</accession>
<dbReference type="Pfam" id="PF01420">
    <property type="entry name" value="Methylase_S"/>
    <property type="match status" value="2"/>
</dbReference>
<feature type="domain" description="Type I restriction modification DNA specificity" evidence="4">
    <location>
        <begin position="195"/>
        <end position="375"/>
    </location>
</feature>
<keyword evidence="3" id="KW-0238">DNA-binding</keyword>
<dbReference type="Proteomes" id="UP000178367">
    <property type="component" value="Unassembled WGS sequence"/>
</dbReference>
<dbReference type="GO" id="GO:0003677">
    <property type="term" value="F:DNA binding"/>
    <property type="evidence" value="ECO:0007669"/>
    <property type="project" value="UniProtKB-KW"/>
</dbReference>
<dbReference type="InterPro" id="IPR000055">
    <property type="entry name" value="Restrct_endonuc_typeI_TRD"/>
</dbReference>
<proteinExistence type="inferred from homology"/>